<reference evidence="1 2" key="1">
    <citation type="submission" date="2019-04" db="EMBL/GenBank/DDBJ databases">
        <authorList>
            <person name="Van Vliet M D."/>
        </authorList>
    </citation>
    <scope>NUCLEOTIDE SEQUENCE [LARGE SCALE GENOMIC DNA]</scope>
    <source>
        <strain evidence="1 2">F21</strain>
    </source>
</reference>
<organism evidence="1 2">
    <name type="scientific">Pontiella sulfatireligans</name>
    <dbReference type="NCBI Taxonomy" id="2750658"/>
    <lineage>
        <taxon>Bacteria</taxon>
        <taxon>Pseudomonadati</taxon>
        <taxon>Kiritimatiellota</taxon>
        <taxon>Kiritimatiellia</taxon>
        <taxon>Kiritimatiellales</taxon>
        <taxon>Pontiellaceae</taxon>
        <taxon>Pontiella</taxon>
    </lineage>
</organism>
<proteinExistence type="predicted"/>
<dbReference type="Gene3D" id="2.60.120.200">
    <property type="match status" value="1"/>
</dbReference>
<accession>A0A6C2UKP8</accession>
<dbReference type="AlphaFoldDB" id="A0A6C2UKP8"/>
<evidence type="ECO:0000313" key="1">
    <source>
        <dbReference type="EMBL" id="VGO20463.1"/>
    </source>
</evidence>
<gene>
    <name evidence="1" type="primary">porB_2</name>
    <name evidence="1" type="ORF">SCARR_02526</name>
</gene>
<name>A0A6C2UKP8_9BACT</name>
<protein>
    <submittedName>
        <fullName evidence="1">Beta-porphyranase B</fullName>
    </submittedName>
</protein>
<dbReference type="Proteomes" id="UP000346198">
    <property type="component" value="Unassembled WGS sequence"/>
</dbReference>
<dbReference type="RefSeq" id="WP_222846279.1">
    <property type="nucleotide sequence ID" value="NZ_CAAHFH010000001.1"/>
</dbReference>
<keyword evidence="2" id="KW-1185">Reference proteome</keyword>
<sequence length="58" mass="6960">MYSIHPESKWDIPAYLHMAIETYDWNPIPEDGGMVASETLDERTTKYDWIRTWKLVEE</sequence>
<dbReference type="EMBL" id="CAAHFH010000001">
    <property type="protein sequence ID" value="VGO20463.1"/>
    <property type="molecule type" value="Genomic_DNA"/>
</dbReference>
<evidence type="ECO:0000313" key="2">
    <source>
        <dbReference type="Proteomes" id="UP000346198"/>
    </source>
</evidence>